<evidence type="ECO:0000256" key="2">
    <source>
        <dbReference type="ARBA" id="ARBA00022448"/>
    </source>
</evidence>
<dbReference type="PROSITE" id="PS50928">
    <property type="entry name" value="ABC_TM1"/>
    <property type="match status" value="1"/>
</dbReference>
<sequence length="279" mass="31372">MNSKKKFRPSSIIVAVLVVLWFLICLTPLVFLIMSTFKQQFEMMNNGVFALPEGFYLGNYKALFESGRIWRYILNSLVVLVVTLVILLSFSAFASYPLSRWKFRMNKPIHGFIVACMSIPIHITLLPLYLMSVKTGLYDSIWALIGPYVAFNLPISVFILTTFMATIPKELEEAAEIDGCGRYQMFGKVMLPLVKPGLATLVIYDGVNIWNEFSFALTLTQSAANRTLPLAVNEFQGQYTMNTPMILTVLFISILPMIIVFIFGQDKLIKGMMAGAVKG</sequence>
<accession>A0A6L5XAA9</accession>
<dbReference type="AlphaFoldDB" id="A0A6L5XAA9"/>
<dbReference type="InterPro" id="IPR000515">
    <property type="entry name" value="MetI-like"/>
</dbReference>
<evidence type="ECO:0000256" key="4">
    <source>
        <dbReference type="ARBA" id="ARBA00022692"/>
    </source>
</evidence>
<gene>
    <name evidence="9" type="ORF">FYJ35_11850</name>
</gene>
<feature type="transmembrane region" description="Helical" evidence="7">
    <location>
        <begin position="12"/>
        <end position="34"/>
    </location>
</feature>
<dbReference type="Gene3D" id="1.10.3720.10">
    <property type="entry name" value="MetI-like"/>
    <property type="match status" value="1"/>
</dbReference>
<dbReference type="Pfam" id="PF00528">
    <property type="entry name" value="BPD_transp_1"/>
    <property type="match status" value="1"/>
</dbReference>
<dbReference type="EMBL" id="VULZ01000014">
    <property type="protein sequence ID" value="MSS15714.1"/>
    <property type="molecule type" value="Genomic_DNA"/>
</dbReference>
<feature type="transmembrane region" description="Helical" evidence="7">
    <location>
        <begin position="245"/>
        <end position="263"/>
    </location>
</feature>
<name>A0A6L5XAA9_9FIRM</name>
<keyword evidence="3" id="KW-1003">Cell membrane</keyword>
<evidence type="ECO:0000256" key="3">
    <source>
        <dbReference type="ARBA" id="ARBA00022475"/>
    </source>
</evidence>
<dbReference type="PANTHER" id="PTHR43744">
    <property type="entry name" value="ABC TRANSPORTER PERMEASE PROTEIN MG189-RELATED-RELATED"/>
    <property type="match status" value="1"/>
</dbReference>
<feature type="transmembrane region" description="Helical" evidence="7">
    <location>
        <begin position="69"/>
        <end position="96"/>
    </location>
</feature>
<feature type="domain" description="ABC transmembrane type-1" evidence="8">
    <location>
        <begin position="73"/>
        <end position="264"/>
    </location>
</feature>
<reference evidence="9 10" key="1">
    <citation type="submission" date="2019-08" db="EMBL/GenBank/DDBJ databases">
        <title>In-depth cultivation of the pig gut microbiome towards novel bacterial diversity and tailored functional studies.</title>
        <authorList>
            <person name="Wylensek D."/>
            <person name="Hitch T.C.A."/>
            <person name="Clavel T."/>
        </authorList>
    </citation>
    <scope>NUCLEOTIDE SEQUENCE [LARGE SCALE GENOMIC DNA]</scope>
    <source>
        <strain evidence="9 10">Oil+RF-744-WCA-WT-11</strain>
    </source>
</reference>
<comment type="subcellular location">
    <subcellularLocation>
        <location evidence="1 7">Cell membrane</location>
        <topology evidence="1 7">Multi-pass membrane protein</topology>
    </subcellularLocation>
</comment>
<dbReference type="Proteomes" id="UP000481852">
    <property type="component" value="Unassembled WGS sequence"/>
</dbReference>
<evidence type="ECO:0000256" key="6">
    <source>
        <dbReference type="ARBA" id="ARBA00023136"/>
    </source>
</evidence>
<evidence type="ECO:0000256" key="1">
    <source>
        <dbReference type="ARBA" id="ARBA00004651"/>
    </source>
</evidence>
<dbReference type="PANTHER" id="PTHR43744:SF12">
    <property type="entry name" value="ABC TRANSPORTER PERMEASE PROTEIN MG189-RELATED"/>
    <property type="match status" value="1"/>
</dbReference>
<dbReference type="CDD" id="cd06261">
    <property type="entry name" value="TM_PBP2"/>
    <property type="match status" value="1"/>
</dbReference>
<keyword evidence="10" id="KW-1185">Reference proteome</keyword>
<dbReference type="InterPro" id="IPR035906">
    <property type="entry name" value="MetI-like_sf"/>
</dbReference>
<keyword evidence="5 7" id="KW-1133">Transmembrane helix</keyword>
<evidence type="ECO:0000256" key="5">
    <source>
        <dbReference type="ARBA" id="ARBA00022989"/>
    </source>
</evidence>
<dbReference type="SUPFAM" id="SSF161098">
    <property type="entry name" value="MetI-like"/>
    <property type="match status" value="1"/>
</dbReference>
<comment type="caution">
    <text evidence="9">The sequence shown here is derived from an EMBL/GenBank/DDBJ whole genome shotgun (WGS) entry which is preliminary data.</text>
</comment>
<dbReference type="GO" id="GO:0005886">
    <property type="term" value="C:plasma membrane"/>
    <property type="evidence" value="ECO:0007669"/>
    <property type="project" value="UniProtKB-SubCell"/>
</dbReference>
<protein>
    <submittedName>
        <fullName evidence="9">Carbohydrate ABC transporter permease</fullName>
    </submittedName>
</protein>
<dbReference type="GO" id="GO:0055085">
    <property type="term" value="P:transmembrane transport"/>
    <property type="evidence" value="ECO:0007669"/>
    <property type="project" value="InterPro"/>
</dbReference>
<evidence type="ECO:0000259" key="8">
    <source>
        <dbReference type="PROSITE" id="PS50928"/>
    </source>
</evidence>
<keyword evidence="4 7" id="KW-0812">Transmembrane</keyword>
<organism evidence="9 10">
    <name type="scientific">Porcincola intestinalis</name>
    <dbReference type="NCBI Taxonomy" id="2606632"/>
    <lineage>
        <taxon>Bacteria</taxon>
        <taxon>Bacillati</taxon>
        <taxon>Bacillota</taxon>
        <taxon>Clostridia</taxon>
        <taxon>Lachnospirales</taxon>
        <taxon>Lachnospiraceae</taxon>
        <taxon>Porcincola</taxon>
    </lineage>
</organism>
<proteinExistence type="inferred from homology"/>
<dbReference type="RefSeq" id="WP_154526839.1">
    <property type="nucleotide sequence ID" value="NZ_JAQYJL010000002.1"/>
</dbReference>
<evidence type="ECO:0000313" key="10">
    <source>
        <dbReference type="Proteomes" id="UP000481852"/>
    </source>
</evidence>
<evidence type="ECO:0000313" key="9">
    <source>
        <dbReference type="EMBL" id="MSS15714.1"/>
    </source>
</evidence>
<feature type="transmembrane region" description="Helical" evidence="7">
    <location>
        <begin position="108"/>
        <end position="129"/>
    </location>
</feature>
<comment type="similarity">
    <text evidence="7">Belongs to the binding-protein-dependent transport system permease family.</text>
</comment>
<keyword evidence="2 7" id="KW-0813">Transport</keyword>
<evidence type="ECO:0000256" key="7">
    <source>
        <dbReference type="RuleBase" id="RU363032"/>
    </source>
</evidence>
<feature type="transmembrane region" description="Helical" evidence="7">
    <location>
        <begin position="141"/>
        <end position="164"/>
    </location>
</feature>
<keyword evidence="6 7" id="KW-0472">Membrane</keyword>